<organism evidence="3 4">
    <name type="scientific">Arachidicoccus soli</name>
    <dbReference type="NCBI Taxonomy" id="2341117"/>
    <lineage>
        <taxon>Bacteria</taxon>
        <taxon>Pseudomonadati</taxon>
        <taxon>Bacteroidota</taxon>
        <taxon>Chitinophagia</taxon>
        <taxon>Chitinophagales</taxon>
        <taxon>Chitinophagaceae</taxon>
        <taxon>Arachidicoccus</taxon>
    </lineage>
</organism>
<dbReference type="EMBL" id="CP032489">
    <property type="protein sequence ID" value="AYD47485.1"/>
    <property type="molecule type" value="Genomic_DNA"/>
</dbReference>
<keyword evidence="4" id="KW-1185">Reference proteome</keyword>
<dbReference type="KEGG" id="ark:D6B99_07625"/>
<keyword evidence="1" id="KW-0472">Membrane</keyword>
<feature type="transmembrane region" description="Helical" evidence="1">
    <location>
        <begin position="89"/>
        <end position="111"/>
    </location>
</feature>
<evidence type="ECO:0000259" key="2">
    <source>
        <dbReference type="Pfam" id="PF14340"/>
    </source>
</evidence>
<protein>
    <submittedName>
        <fullName evidence="3">DUF4395 domain-containing protein</fullName>
    </submittedName>
</protein>
<name>A0A386HNT5_9BACT</name>
<dbReference type="Proteomes" id="UP000266118">
    <property type="component" value="Chromosome"/>
</dbReference>
<evidence type="ECO:0000256" key="1">
    <source>
        <dbReference type="SAM" id="Phobius"/>
    </source>
</evidence>
<dbReference type="OrthoDB" id="9783675at2"/>
<evidence type="ECO:0000313" key="4">
    <source>
        <dbReference type="Proteomes" id="UP000266118"/>
    </source>
</evidence>
<evidence type="ECO:0000313" key="3">
    <source>
        <dbReference type="EMBL" id="AYD47485.1"/>
    </source>
</evidence>
<sequence>MKINSNLSCPISTKKTDENIARTVAVFIFILTILGVYLNNQIIIGLLVLDFASRAFFQGAVSPLKILSKEVAKIAKFNKKTVDAAPKKFAALLGFIFTLLILASMLLHQTILVNSFALILLACAFLESALGFCLGCIIYTYAVLPFKK</sequence>
<keyword evidence="1" id="KW-1133">Transmembrane helix</keyword>
<dbReference type="InterPro" id="IPR025508">
    <property type="entry name" value="DUF4395"/>
</dbReference>
<proteinExistence type="predicted"/>
<reference evidence="3 4" key="1">
    <citation type="submission" date="2018-09" db="EMBL/GenBank/DDBJ databases">
        <title>Arachidicoccus sp. nov., a bacterium isolated from soil.</title>
        <authorList>
            <person name="Weon H.-Y."/>
            <person name="Kwon S.-W."/>
            <person name="Lee S.A."/>
        </authorList>
    </citation>
    <scope>NUCLEOTIDE SEQUENCE [LARGE SCALE GENOMIC DNA]</scope>
    <source>
        <strain evidence="3 4">KIS59-12</strain>
    </source>
</reference>
<feature type="transmembrane region" description="Helical" evidence="1">
    <location>
        <begin position="20"/>
        <end position="38"/>
    </location>
</feature>
<dbReference type="AlphaFoldDB" id="A0A386HNT5"/>
<dbReference type="Pfam" id="PF14340">
    <property type="entry name" value="DUF4395"/>
    <property type="match status" value="1"/>
</dbReference>
<accession>A0A386HNT5</accession>
<dbReference type="PIRSF" id="PIRSF030042">
    <property type="entry name" value="UCP030042"/>
    <property type="match status" value="1"/>
</dbReference>
<feature type="domain" description="DUF4395" evidence="2">
    <location>
        <begin position="17"/>
        <end position="141"/>
    </location>
</feature>
<keyword evidence="1" id="KW-0812">Transmembrane</keyword>
<gene>
    <name evidence="3" type="ORF">D6B99_07625</name>
</gene>
<dbReference type="RefSeq" id="WP_119986659.1">
    <property type="nucleotide sequence ID" value="NZ_CP032489.1"/>
</dbReference>
<feature type="transmembrane region" description="Helical" evidence="1">
    <location>
        <begin position="117"/>
        <end position="144"/>
    </location>
</feature>
<dbReference type="InterPro" id="IPR016942">
    <property type="entry name" value="UCP030042"/>
</dbReference>